<name>A0ABT7A368_9ACTN</name>
<dbReference type="RefSeq" id="WP_274046458.1">
    <property type="nucleotide sequence ID" value="NZ_JANCPR020000032.1"/>
</dbReference>
<evidence type="ECO:0000313" key="1">
    <source>
        <dbReference type="EMBL" id="MDJ1135765.1"/>
    </source>
</evidence>
<dbReference type="Gene3D" id="3.40.630.30">
    <property type="match status" value="1"/>
</dbReference>
<dbReference type="InterPro" id="IPR016181">
    <property type="entry name" value="Acyl_CoA_acyltransferase"/>
</dbReference>
<reference evidence="1 2" key="1">
    <citation type="submission" date="2023-05" db="EMBL/GenBank/DDBJ databases">
        <title>Streptantibioticus silvisoli sp. nov., acidotolerant actinomycetes 1 from pine litter.</title>
        <authorList>
            <person name="Swiecimska M."/>
            <person name="Golinska P."/>
            <person name="Sangal V."/>
            <person name="Wachnowicz B."/>
            <person name="Goodfellow M."/>
        </authorList>
    </citation>
    <scope>NUCLEOTIDE SEQUENCE [LARGE SCALE GENOMIC DNA]</scope>
    <source>
        <strain evidence="1 2">DSM 42109</strain>
    </source>
</reference>
<evidence type="ECO:0000313" key="2">
    <source>
        <dbReference type="Proteomes" id="UP001214441"/>
    </source>
</evidence>
<dbReference type="Proteomes" id="UP001214441">
    <property type="component" value="Unassembled WGS sequence"/>
</dbReference>
<evidence type="ECO:0008006" key="3">
    <source>
        <dbReference type="Google" id="ProtNLM"/>
    </source>
</evidence>
<gene>
    <name evidence="1" type="ORF">NMN56_028215</name>
</gene>
<protein>
    <recommendedName>
        <fullName evidence="3">Acetyltransferase</fullName>
    </recommendedName>
</protein>
<proteinExistence type="predicted"/>
<accession>A0ABT7A368</accession>
<organism evidence="1 2">
    <name type="scientific">Streptomyces iconiensis</name>
    <dbReference type="NCBI Taxonomy" id="1384038"/>
    <lineage>
        <taxon>Bacteria</taxon>
        <taxon>Bacillati</taxon>
        <taxon>Actinomycetota</taxon>
        <taxon>Actinomycetes</taxon>
        <taxon>Kitasatosporales</taxon>
        <taxon>Streptomycetaceae</taxon>
        <taxon>Streptomyces</taxon>
    </lineage>
</organism>
<sequence length="81" mass="8943">MKIDRETWTDTEVISQLLGEIAAYYGSEPTPGDPEQVRRALFSNQPAATVLLARDDDGAALGMASHTRLWRRLPGRTRACA</sequence>
<keyword evidence="2" id="KW-1185">Reference proteome</keyword>
<dbReference type="SUPFAM" id="SSF55729">
    <property type="entry name" value="Acyl-CoA N-acyltransferases (Nat)"/>
    <property type="match status" value="1"/>
</dbReference>
<dbReference type="EMBL" id="JANCPR020000032">
    <property type="protein sequence ID" value="MDJ1135765.1"/>
    <property type="molecule type" value="Genomic_DNA"/>
</dbReference>
<comment type="caution">
    <text evidence="1">The sequence shown here is derived from an EMBL/GenBank/DDBJ whole genome shotgun (WGS) entry which is preliminary data.</text>
</comment>